<reference evidence="1 2" key="1">
    <citation type="submission" date="2010-03" db="EMBL/GenBank/DDBJ databases">
        <title>Complete sequence of Sideroxydans lithotrophicus ES-1.</title>
        <authorList>
            <consortium name="US DOE Joint Genome Institute"/>
            <person name="Lucas S."/>
            <person name="Copeland A."/>
            <person name="Lapidus A."/>
            <person name="Cheng J.-F."/>
            <person name="Bruce D."/>
            <person name="Goodwin L."/>
            <person name="Pitluck S."/>
            <person name="Munk A.C."/>
            <person name="Detter J.C."/>
            <person name="Han C."/>
            <person name="Tapia R."/>
            <person name="Larimer F."/>
            <person name="Land M."/>
            <person name="Hauser L."/>
            <person name="Kyrpides N."/>
            <person name="Ivanova N."/>
            <person name="Emerson D."/>
            <person name="Woyke T."/>
        </authorList>
    </citation>
    <scope>NUCLEOTIDE SEQUENCE [LARGE SCALE GENOMIC DNA]</scope>
    <source>
        <strain evidence="1 2">ES-1</strain>
    </source>
</reference>
<keyword evidence="2" id="KW-1185">Reference proteome</keyword>
<sequence length="344" mass="40262">MKRIRDTVYVVGAGFSKGCGYPLTRDLLFDVWARIDDTHRDSLRKIIEFHHPHFREDKQASFPNIEKLLTELTVNIDLFKSSRRYKGNFQKEELIEARQALLSTIASWFHEIYKDAKLTPWLDEFVQIVQEEEAGIITFNWDLLLDQKMFGRDITPDQYGLGKELPKNGPFILKPHGSLNWYTSDEVNSVIEERRLILFHARKSNHQVEVFIPPREIKTKVNKKYTPLIVAPSYLKDFSKPVFRHIWKHSTELLSTAKRIIFLGYSLPDDDLQARYILRCGFHNQIEGIIRRNGRLIPTGKSKVVVVNPDYEAVKRIRDILNPGVRVSRPAKTVEQWLRDTHRS</sequence>
<organism evidence="1 2">
    <name type="scientific">Sideroxydans lithotrophicus (strain ES-1)</name>
    <dbReference type="NCBI Taxonomy" id="580332"/>
    <lineage>
        <taxon>Bacteria</taxon>
        <taxon>Pseudomonadati</taxon>
        <taxon>Pseudomonadota</taxon>
        <taxon>Betaproteobacteria</taxon>
        <taxon>Nitrosomonadales</taxon>
        <taxon>Gallionellaceae</taxon>
        <taxon>Sideroxydans</taxon>
    </lineage>
</organism>
<dbReference type="eggNOG" id="COG0846">
    <property type="taxonomic scope" value="Bacteria"/>
</dbReference>
<evidence type="ECO:0000313" key="2">
    <source>
        <dbReference type="Proteomes" id="UP000001625"/>
    </source>
</evidence>
<evidence type="ECO:0000313" key="1">
    <source>
        <dbReference type="EMBL" id="ADE11341.1"/>
    </source>
</evidence>
<name>D5CQV5_SIDLE</name>
<dbReference type="STRING" id="580332.Slit_1103"/>
<dbReference type="AlphaFoldDB" id="D5CQV5"/>
<gene>
    <name evidence="1" type="ordered locus">Slit_1103</name>
</gene>
<dbReference type="Pfam" id="PF13289">
    <property type="entry name" value="SIR2_2"/>
    <property type="match status" value="1"/>
</dbReference>
<dbReference type="EMBL" id="CP001965">
    <property type="protein sequence ID" value="ADE11341.1"/>
    <property type="molecule type" value="Genomic_DNA"/>
</dbReference>
<dbReference type="InterPro" id="IPR029035">
    <property type="entry name" value="DHS-like_NAD/FAD-binding_dom"/>
</dbReference>
<dbReference type="RefSeq" id="WP_013029239.1">
    <property type="nucleotide sequence ID" value="NC_013959.1"/>
</dbReference>
<dbReference type="Proteomes" id="UP000001625">
    <property type="component" value="Chromosome"/>
</dbReference>
<protein>
    <submittedName>
        <fullName evidence="1">Uncharacterized protein</fullName>
    </submittedName>
</protein>
<dbReference type="HOGENOM" id="CLU_060310_0_0_4"/>
<proteinExistence type="predicted"/>
<dbReference type="OrthoDB" id="9812283at2"/>
<dbReference type="KEGG" id="slt:Slit_1103"/>
<dbReference type="SUPFAM" id="SSF52467">
    <property type="entry name" value="DHS-like NAD/FAD-binding domain"/>
    <property type="match status" value="1"/>
</dbReference>
<accession>D5CQV5</accession>